<dbReference type="AlphaFoldDB" id="A0A1R3KV57"/>
<dbReference type="EMBL" id="AWUE01011094">
    <property type="protein sequence ID" value="OMP11004.1"/>
    <property type="molecule type" value="Genomic_DNA"/>
</dbReference>
<accession>A0A1R3KV57</accession>
<proteinExistence type="predicted"/>
<gene>
    <name evidence="1" type="ORF">COLO4_04091</name>
</gene>
<name>A0A1R3KV57_9ROSI</name>
<reference evidence="2" key="1">
    <citation type="submission" date="2013-09" db="EMBL/GenBank/DDBJ databases">
        <title>Corchorus olitorius genome sequencing.</title>
        <authorList>
            <person name="Alam M."/>
            <person name="Haque M.S."/>
            <person name="Islam M.S."/>
            <person name="Emdad E.M."/>
            <person name="Islam M.M."/>
            <person name="Ahmed B."/>
            <person name="Halim A."/>
            <person name="Hossen Q.M.M."/>
            <person name="Hossain M.Z."/>
            <person name="Ahmed R."/>
            <person name="Khan M.M."/>
            <person name="Islam R."/>
            <person name="Rashid M.M."/>
            <person name="Khan S.A."/>
            <person name="Rahman M.S."/>
            <person name="Alam M."/>
            <person name="Yahiya A.S."/>
            <person name="Khan M.S."/>
            <person name="Azam M.S."/>
            <person name="Haque T."/>
            <person name="Lashkar M.Z.H."/>
            <person name="Akhand A.I."/>
            <person name="Morshed G."/>
            <person name="Roy S."/>
            <person name="Uddin K.S."/>
            <person name="Rabeya T."/>
            <person name="Hossain A.S."/>
            <person name="Chowdhury A."/>
            <person name="Snigdha A.R."/>
            <person name="Mortoza M.S."/>
            <person name="Matin S.A."/>
            <person name="Hoque S.M.E."/>
            <person name="Islam M.K."/>
            <person name="Roy D.K."/>
            <person name="Haider R."/>
            <person name="Moosa M.M."/>
            <person name="Elias S.M."/>
            <person name="Hasan A.M."/>
            <person name="Jahan S."/>
            <person name="Shafiuddin M."/>
            <person name="Mahmood N."/>
            <person name="Shommy N.S."/>
        </authorList>
    </citation>
    <scope>NUCLEOTIDE SEQUENCE [LARGE SCALE GENOMIC DNA]</scope>
    <source>
        <strain evidence="2">cv. O-4</strain>
    </source>
</reference>
<evidence type="ECO:0000313" key="2">
    <source>
        <dbReference type="Proteomes" id="UP000187203"/>
    </source>
</evidence>
<feature type="non-terminal residue" evidence="1">
    <location>
        <position position="1"/>
    </location>
</feature>
<comment type="caution">
    <text evidence="1">The sequence shown here is derived from an EMBL/GenBank/DDBJ whole genome shotgun (WGS) entry which is preliminary data.</text>
</comment>
<sequence>HFHRVTAIPQTVIFIGQERGHLPDQRIGIGNGDQAIVLLQLGADIFEVEGMRPHQHRNGVRRRLERVMAAALHQAAADESEVGNAVEQHQFAHGIANDHLGTGGGDLAGAA</sequence>
<keyword evidence="2" id="KW-1185">Reference proteome</keyword>
<evidence type="ECO:0000313" key="1">
    <source>
        <dbReference type="EMBL" id="OMP11004.1"/>
    </source>
</evidence>
<organism evidence="1 2">
    <name type="scientific">Corchorus olitorius</name>
    <dbReference type="NCBI Taxonomy" id="93759"/>
    <lineage>
        <taxon>Eukaryota</taxon>
        <taxon>Viridiplantae</taxon>
        <taxon>Streptophyta</taxon>
        <taxon>Embryophyta</taxon>
        <taxon>Tracheophyta</taxon>
        <taxon>Spermatophyta</taxon>
        <taxon>Magnoliopsida</taxon>
        <taxon>eudicotyledons</taxon>
        <taxon>Gunneridae</taxon>
        <taxon>Pentapetalae</taxon>
        <taxon>rosids</taxon>
        <taxon>malvids</taxon>
        <taxon>Malvales</taxon>
        <taxon>Malvaceae</taxon>
        <taxon>Grewioideae</taxon>
        <taxon>Apeibeae</taxon>
        <taxon>Corchorus</taxon>
    </lineage>
</organism>
<protein>
    <submittedName>
        <fullName evidence="1">L-ascorbate oxidase</fullName>
    </submittedName>
</protein>
<dbReference type="Proteomes" id="UP000187203">
    <property type="component" value="Unassembled WGS sequence"/>
</dbReference>